<proteinExistence type="predicted"/>
<name>A0ABN7B0C6_9HEMI</name>
<reference evidence="1 2" key="1">
    <citation type="submission" date="2023-09" db="EMBL/GenBank/DDBJ databases">
        <title>Nesidiocoris tenuis whole genome shotgun sequence.</title>
        <authorList>
            <person name="Shibata T."/>
            <person name="Shimoda M."/>
            <person name="Kobayashi T."/>
            <person name="Uehara T."/>
        </authorList>
    </citation>
    <scope>NUCLEOTIDE SEQUENCE [LARGE SCALE GENOMIC DNA]</scope>
    <source>
        <strain evidence="1 2">Japan</strain>
    </source>
</reference>
<accession>A0ABN7B0C6</accession>
<dbReference type="Proteomes" id="UP001307889">
    <property type="component" value="Chromosome 8"/>
</dbReference>
<dbReference type="EMBL" id="AP028916">
    <property type="protein sequence ID" value="BES97873.1"/>
    <property type="molecule type" value="Genomic_DNA"/>
</dbReference>
<gene>
    <name evidence="1" type="ORF">NTJ_10687</name>
</gene>
<keyword evidence="2" id="KW-1185">Reference proteome</keyword>
<organism evidence="1 2">
    <name type="scientific">Nesidiocoris tenuis</name>
    <dbReference type="NCBI Taxonomy" id="355587"/>
    <lineage>
        <taxon>Eukaryota</taxon>
        <taxon>Metazoa</taxon>
        <taxon>Ecdysozoa</taxon>
        <taxon>Arthropoda</taxon>
        <taxon>Hexapoda</taxon>
        <taxon>Insecta</taxon>
        <taxon>Pterygota</taxon>
        <taxon>Neoptera</taxon>
        <taxon>Paraneoptera</taxon>
        <taxon>Hemiptera</taxon>
        <taxon>Heteroptera</taxon>
        <taxon>Panheteroptera</taxon>
        <taxon>Cimicomorpha</taxon>
        <taxon>Miridae</taxon>
        <taxon>Dicyphina</taxon>
        <taxon>Nesidiocoris</taxon>
    </lineage>
</organism>
<protein>
    <submittedName>
        <fullName evidence="1">Uncharacterized protein</fullName>
    </submittedName>
</protein>
<evidence type="ECO:0000313" key="2">
    <source>
        <dbReference type="Proteomes" id="UP001307889"/>
    </source>
</evidence>
<evidence type="ECO:0000313" key="1">
    <source>
        <dbReference type="EMBL" id="BES97873.1"/>
    </source>
</evidence>
<sequence>MLILRIHKSSKFLDCLYVRSNSDRGFRDRGTVQRVSAVICVRRAFGSVSINLPGSLPLSRSGRLFSPVKPPFVCLYPRLSSSAEQHPFSQPTDLLHVSLVRNQYSTWGPLSVPSGPIFFP</sequence>